<accession>S0DFF2</accession>
<protein>
    <submittedName>
        <fullName evidence="2">NADH dehydrogenase subunit 6</fullName>
    </submittedName>
</protein>
<name>S0DFF2_9ASCI</name>
<feature type="transmembrane region" description="Helical" evidence="1">
    <location>
        <begin position="91"/>
        <end position="116"/>
    </location>
</feature>
<evidence type="ECO:0000256" key="1">
    <source>
        <dbReference type="SAM" id="Phobius"/>
    </source>
</evidence>
<feature type="transmembrane region" description="Helical" evidence="1">
    <location>
        <begin position="128"/>
        <end position="153"/>
    </location>
</feature>
<keyword evidence="1" id="KW-1133">Transmembrane helix</keyword>
<dbReference type="EMBL" id="HF548560">
    <property type="protein sequence ID" value="CCO25801.1"/>
    <property type="molecule type" value="Genomic_DNA"/>
</dbReference>
<geneLocation type="mitochondrion" evidence="2"/>
<organism evidence="2">
    <name type="scientific">Rhodosoma turcicum</name>
    <dbReference type="NCBI Taxonomy" id="1256665"/>
    <lineage>
        <taxon>Eukaryota</taxon>
        <taxon>Metazoa</taxon>
        <taxon>Chordata</taxon>
        <taxon>Tunicata</taxon>
        <taxon>Ascidiacea</taxon>
        <taxon>Phlebobranchia</taxon>
        <taxon>Corellidae</taxon>
        <taxon>Rhodosoma</taxon>
    </lineage>
</organism>
<dbReference type="AlphaFoldDB" id="S0DFF2"/>
<proteinExistence type="predicted"/>
<feature type="transmembrane region" description="Helical" evidence="1">
    <location>
        <begin position="32"/>
        <end position="50"/>
    </location>
</feature>
<evidence type="ECO:0000313" key="2">
    <source>
        <dbReference type="EMBL" id="CCO25801.1"/>
    </source>
</evidence>
<reference evidence="2" key="1">
    <citation type="journal article" date="2013" name="Genome Biol. Evol.">
        <title>Deep Sequencing of Mixed Total DNA without Barcodes Allows Efficient Assembly of Highly Plastic Ascidian Mitochondrial Genomes.</title>
        <authorList>
            <person name="Rubinstein N."/>
            <person name="Feldstein T."/>
            <person name="Shenkar N."/>
            <person name="Botero Castro F."/>
            <person name="Griggio F."/>
            <person name="Mastrototaro F."/>
            <person name="Delsuc F."/>
            <person name="Douzery E.J.P."/>
            <person name="Gissi C."/>
            <person name="Huchon D."/>
        </authorList>
    </citation>
    <scope>NUCLEOTIDE SEQUENCE</scope>
    <source>
        <tissue evidence="2">Gonads</tissue>
    </source>
</reference>
<feature type="transmembrane region" description="Helical" evidence="1">
    <location>
        <begin position="56"/>
        <end position="79"/>
    </location>
</feature>
<feature type="transmembrane region" description="Helical" evidence="1">
    <location>
        <begin position="6"/>
        <end position="25"/>
    </location>
</feature>
<keyword evidence="2" id="KW-0496">Mitochondrion</keyword>
<gene>
    <name evidence="2" type="primary">nad6</name>
</gene>
<keyword evidence="1" id="KW-0812">Transmembrane</keyword>
<sequence length="157" mass="17436">MVFSLGLDVYVLVSVFLVLGLFILVSSDLFMVILSIIIMSLGVVVFFFFFDNMLLGVLLLLLFLGGLMVFFSYSILLIIKVGGSGYGSNFSFYGVVSVFLFFSFCSFFTTVLWGFYGSGVDGSVGLYMYFFLYFCGGMVFLIGVLLVSLSLCLESYY</sequence>
<keyword evidence="1" id="KW-0472">Membrane</keyword>